<reference evidence="3" key="1">
    <citation type="submission" date="2019-08" db="EMBL/GenBank/DDBJ databases">
        <authorList>
            <person name="Kucharzyk K."/>
            <person name="Murdoch R.W."/>
            <person name="Higgins S."/>
            <person name="Loffler F."/>
        </authorList>
    </citation>
    <scope>NUCLEOTIDE SEQUENCE</scope>
</reference>
<comment type="caution">
    <text evidence="3">The sequence shown here is derived from an EMBL/GenBank/DDBJ whole genome shotgun (WGS) entry which is preliminary data.</text>
</comment>
<keyword evidence="1" id="KW-0472">Membrane</keyword>
<accession>A0A645BU35</accession>
<feature type="transmembrane region" description="Helical" evidence="1">
    <location>
        <begin position="7"/>
        <end position="29"/>
    </location>
</feature>
<dbReference type="Pfam" id="PF04892">
    <property type="entry name" value="VanZ"/>
    <property type="match status" value="1"/>
</dbReference>
<dbReference type="PANTHER" id="PTHR28008:SF1">
    <property type="entry name" value="DOMAIN PROTEIN, PUTATIVE (AFU_ORTHOLOGUE AFUA_3G10980)-RELATED"/>
    <property type="match status" value="1"/>
</dbReference>
<protein>
    <recommendedName>
        <fullName evidence="2">VanZ-like domain-containing protein</fullName>
    </recommendedName>
</protein>
<feature type="domain" description="VanZ-like" evidence="2">
    <location>
        <begin position="40"/>
        <end position="126"/>
    </location>
</feature>
<sequence>MKRFHTVNYLTMILFFLYLVGILSLMLLTINIEDINAPDFIFGIEIDKVVHFIVFLPYSLLLWLAFNKKFSRHTNLFISFLIPFTGILFAIATEFLQSLNPSRDFDINDIIVNIMSVIFASLLLNVIHYLNDRSR</sequence>
<dbReference type="InterPro" id="IPR006976">
    <property type="entry name" value="VanZ-like"/>
</dbReference>
<dbReference type="EMBL" id="VSSQ01022439">
    <property type="protein sequence ID" value="MPM68752.1"/>
    <property type="molecule type" value="Genomic_DNA"/>
</dbReference>
<keyword evidence="1" id="KW-1133">Transmembrane helix</keyword>
<dbReference type="NCBIfam" id="NF037970">
    <property type="entry name" value="vanZ_1"/>
    <property type="match status" value="1"/>
</dbReference>
<name>A0A645BU35_9ZZZZ</name>
<gene>
    <name evidence="3" type="ORF">SDC9_115686</name>
</gene>
<feature type="transmembrane region" description="Helical" evidence="1">
    <location>
        <begin position="110"/>
        <end position="130"/>
    </location>
</feature>
<keyword evidence="1" id="KW-0812">Transmembrane</keyword>
<feature type="transmembrane region" description="Helical" evidence="1">
    <location>
        <begin position="49"/>
        <end position="66"/>
    </location>
</feature>
<evidence type="ECO:0000256" key="1">
    <source>
        <dbReference type="SAM" id="Phobius"/>
    </source>
</evidence>
<feature type="transmembrane region" description="Helical" evidence="1">
    <location>
        <begin position="78"/>
        <end position="98"/>
    </location>
</feature>
<evidence type="ECO:0000313" key="3">
    <source>
        <dbReference type="EMBL" id="MPM68752.1"/>
    </source>
</evidence>
<dbReference type="AlphaFoldDB" id="A0A645BU35"/>
<organism evidence="3">
    <name type="scientific">bioreactor metagenome</name>
    <dbReference type="NCBI Taxonomy" id="1076179"/>
    <lineage>
        <taxon>unclassified sequences</taxon>
        <taxon>metagenomes</taxon>
        <taxon>ecological metagenomes</taxon>
    </lineage>
</organism>
<proteinExistence type="predicted"/>
<dbReference type="PANTHER" id="PTHR28008">
    <property type="entry name" value="DOMAIN PROTEIN, PUTATIVE (AFU_ORTHOLOGUE AFUA_3G10980)-RELATED"/>
    <property type="match status" value="1"/>
</dbReference>
<evidence type="ECO:0000259" key="2">
    <source>
        <dbReference type="Pfam" id="PF04892"/>
    </source>
</evidence>